<dbReference type="AlphaFoldDB" id="A0A199UMN1"/>
<feature type="compositionally biased region" description="Low complexity" evidence="1">
    <location>
        <begin position="14"/>
        <end position="28"/>
    </location>
</feature>
<proteinExistence type="predicted"/>
<evidence type="ECO:0000313" key="2">
    <source>
        <dbReference type="EMBL" id="OAY66008.1"/>
    </source>
</evidence>
<feature type="region of interest" description="Disordered" evidence="1">
    <location>
        <begin position="1"/>
        <end position="28"/>
    </location>
</feature>
<evidence type="ECO:0000313" key="3">
    <source>
        <dbReference type="Proteomes" id="UP000092600"/>
    </source>
</evidence>
<feature type="compositionally biased region" description="Polar residues" evidence="1">
    <location>
        <begin position="1"/>
        <end position="13"/>
    </location>
</feature>
<evidence type="ECO:0000256" key="1">
    <source>
        <dbReference type="SAM" id="MobiDB-lite"/>
    </source>
</evidence>
<sequence length="176" mass="19180">MLGRSAGSSCRQQSATFTTLSTSSSLTLPSSLGSANTLYRLSAWRSSATIGKYSPPPPLPLHEPLDESFESPSVTQSLQQHHPEAVDVGAIRYRRIGEPLRRQVPAGPPHRREEPRLVRAHQFREAEVGDLHLAGVGQQYVLRLDVAVHDLVIAAGVQIREPSCRADGDLHPLSPL</sequence>
<organism evidence="2 3">
    <name type="scientific">Ananas comosus</name>
    <name type="common">Pineapple</name>
    <name type="synonym">Ananas ananas</name>
    <dbReference type="NCBI Taxonomy" id="4615"/>
    <lineage>
        <taxon>Eukaryota</taxon>
        <taxon>Viridiplantae</taxon>
        <taxon>Streptophyta</taxon>
        <taxon>Embryophyta</taxon>
        <taxon>Tracheophyta</taxon>
        <taxon>Spermatophyta</taxon>
        <taxon>Magnoliopsida</taxon>
        <taxon>Liliopsida</taxon>
        <taxon>Poales</taxon>
        <taxon>Bromeliaceae</taxon>
        <taxon>Bromelioideae</taxon>
        <taxon>Ananas</taxon>
    </lineage>
</organism>
<comment type="caution">
    <text evidence="2">The sequence shown here is derived from an EMBL/GenBank/DDBJ whole genome shotgun (WGS) entry which is preliminary data.</text>
</comment>
<accession>A0A199UMN1</accession>
<dbReference type="EMBL" id="LSRQ01006554">
    <property type="protein sequence ID" value="OAY66008.1"/>
    <property type="molecule type" value="Genomic_DNA"/>
</dbReference>
<name>A0A199UMN1_ANACO</name>
<feature type="compositionally biased region" description="Polar residues" evidence="1">
    <location>
        <begin position="70"/>
        <end position="80"/>
    </location>
</feature>
<gene>
    <name evidence="2" type="ORF">ACMD2_04859</name>
</gene>
<dbReference type="Proteomes" id="UP000092600">
    <property type="component" value="Unassembled WGS sequence"/>
</dbReference>
<protein>
    <submittedName>
        <fullName evidence="2">Uncharacterized protein</fullName>
    </submittedName>
</protein>
<reference evidence="2 3" key="1">
    <citation type="journal article" date="2016" name="DNA Res.">
        <title>The draft genome of MD-2 pineapple using hybrid error correction of long reads.</title>
        <authorList>
            <person name="Redwan R.M."/>
            <person name="Saidin A."/>
            <person name="Kumar S.V."/>
        </authorList>
    </citation>
    <scope>NUCLEOTIDE SEQUENCE [LARGE SCALE GENOMIC DNA]</scope>
    <source>
        <strain evidence="3">cv. MD2</strain>
        <tissue evidence="2">Leaf</tissue>
    </source>
</reference>
<feature type="region of interest" description="Disordered" evidence="1">
    <location>
        <begin position="55"/>
        <end position="82"/>
    </location>
</feature>